<dbReference type="RefSeq" id="WP_377773038.1">
    <property type="nucleotide sequence ID" value="NZ_JBHUHO010000031.1"/>
</dbReference>
<protein>
    <submittedName>
        <fullName evidence="3">Type I pullulanase</fullName>
        <ecNumber evidence="3">3.2.1.41</ecNumber>
    </submittedName>
</protein>
<comment type="similarity">
    <text evidence="1">Belongs to the glycosyl hydrolase 13 family.</text>
</comment>
<dbReference type="Gene3D" id="2.60.40.10">
    <property type="entry name" value="Immunoglobulins"/>
    <property type="match status" value="1"/>
</dbReference>
<feature type="domain" description="Glycosyl hydrolase family 13 catalytic" evidence="2">
    <location>
        <begin position="212"/>
        <end position="610"/>
    </location>
</feature>
<comment type="caution">
    <text evidence="3">The sequence shown here is derived from an EMBL/GenBank/DDBJ whole genome shotgun (WGS) entry which is preliminary data.</text>
</comment>
<reference evidence="4" key="1">
    <citation type="journal article" date="2019" name="Int. J. Syst. Evol. Microbiol.">
        <title>The Global Catalogue of Microorganisms (GCM) 10K type strain sequencing project: providing services to taxonomists for standard genome sequencing and annotation.</title>
        <authorList>
            <consortium name="The Broad Institute Genomics Platform"/>
            <consortium name="The Broad Institute Genome Sequencing Center for Infectious Disease"/>
            <person name="Wu L."/>
            <person name="Ma J."/>
        </authorList>
    </citation>
    <scope>NUCLEOTIDE SEQUENCE [LARGE SCALE GENOMIC DNA]</scope>
    <source>
        <strain evidence="4">GH52</strain>
    </source>
</reference>
<dbReference type="Pfam" id="PF02922">
    <property type="entry name" value="CBM_48"/>
    <property type="match status" value="1"/>
</dbReference>
<keyword evidence="4" id="KW-1185">Reference proteome</keyword>
<dbReference type="InterPro" id="IPR017853">
    <property type="entry name" value="GH"/>
</dbReference>
<proteinExistence type="inferred from homology"/>
<evidence type="ECO:0000313" key="3">
    <source>
        <dbReference type="EMBL" id="MFD2116643.1"/>
    </source>
</evidence>
<dbReference type="CDD" id="cd02860">
    <property type="entry name" value="E_set_Pullulanase"/>
    <property type="match status" value="1"/>
</dbReference>
<dbReference type="Pfam" id="PF00128">
    <property type="entry name" value="Alpha-amylase"/>
    <property type="match status" value="1"/>
</dbReference>
<gene>
    <name evidence="3" type="primary">pulA</name>
    <name evidence="3" type="ORF">ACFSJH_13015</name>
</gene>
<keyword evidence="3" id="KW-0326">Glycosidase</keyword>
<evidence type="ECO:0000256" key="1">
    <source>
        <dbReference type="ARBA" id="ARBA00008061"/>
    </source>
</evidence>
<dbReference type="InterPro" id="IPR011840">
    <property type="entry name" value="PulA_typeI"/>
</dbReference>
<name>A0ABW4YLU6_9BACL</name>
<dbReference type="EMBL" id="JBHUHO010000031">
    <property type="protein sequence ID" value="MFD2116643.1"/>
    <property type="molecule type" value="Genomic_DNA"/>
</dbReference>
<dbReference type="NCBIfam" id="TIGR02104">
    <property type="entry name" value="pulA_typeI"/>
    <property type="match status" value="1"/>
</dbReference>
<dbReference type="InterPro" id="IPR013783">
    <property type="entry name" value="Ig-like_fold"/>
</dbReference>
<sequence>MTKLHAWIDGEKLITLEGIAAIDRNKIIVTTDETVENNTPTVPLLLSSVHWTNSTTATITLEQNVPLERQLYLHFNDIVFPIYPRYVVQTAWFDQIYDASEERLGADYSPASTTFAVWTPTAIQVELLLQTDQRVTMMRKANGVWQTTVTGDLKNVLYQFAVTIHGEKKLINDPYTKGLTANSTYSVVVDLSDSDPPHFHTAPYPPTLKQDAIIYELHVRDATSSADSGVQHKGKFLGLTEQQTTTPAGSSTGLSYIQQLGVTHIQLLPLQDFARVDELNPQHSYNWGYDPLFYFVPEGSYATDAADPLTRITECKQMIHAIHEAGMSVILDVVYNHVYYYESSVYEQLVPGYYFRTNANGQRSNGSGTGNDLATERKMVRKLILDAVDYWLQQFHIDGFRFDLMGAMDITTMQLIEQRAAQMNRPILLLGEGWQLNTPLPEHEQATTSNAKQLPAYSFFNDYFRDTLKGDLFQSLGKGYVNGDGYFSERLPQLVAGSSDTRFAGKLFTHPLQSINFVECHDNHTLADKLSLSNQADTTEQRRRMHQLATGITLLSQGVPFLHAGQEFLRSKQGDPNSYIAGDAINQLNWKLREQEADYIYWVQQLIALRKNYAHFRLTTAREIEQRLHIISTPSPVFGYILLGDTADIAIYVNPLNEQRQIAMPALGRWKQLLSNVNQPTSLPSFLAEQTATIAPYEMLIWIKERT</sequence>
<dbReference type="EC" id="3.2.1.41" evidence="3"/>
<dbReference type="GO" id="GO:0051060">
    <property type="term" value="F:pullulanase activity"/>
    <property type="evidence" value="ECO:0007669"/>
    <property type="project" value="UniProtKB-EC"/>
</dbReference>
<dbReference type="SUPFAM" id="SSF81296">
    <property type="entry name" value="E set domains"/>
    <property type="match status" value="1"/>
</dbReference>
<dbReference type="InterPro" id="IPR004193">
    <property type="entry name" value="Glyco_hydro_13_N"/>
</dbReference>
<dbReference type="Gene3D" id="3.20.20.80">
    <property type="entry name" value="Glycosidases"/>
    <property type="match status" value="1"/>
</dbReference>
<evidence type="ECO:0000259" key="2">
    <source>
        <dbReference type="SMART" id="SM00642"/>
    </source>
</evidence>
<dbReference type="Proteomes" id="UP001597362">
    <property type="component" value="Unassembled WGS sequence"/>
</dbReference>
<dbReference type="CDD" id="cd11341">
    <property type="entry name" value="AmyAc_Pullulanase_LD-like"/>
    <property type="match status" value="1"/>
</dbReference>
<evidence type="ECO:0000313" key="4">
    <source>
        <dbReference type="Proteomes" id="UP001597362"/>
    </source>
</evidence>
<organism evidence="3 4">
    <name type="scientific">Paenibacillus yanchengensis</name>
    <dbReference type="NCBI Taxonomy" id="2035833"/>
    <lineage>
        <taxon>Bacteria</taxon>
        <taxon>Bacillati</taxon>
        <taxon>Bacillota</taxon>
        <taxon>Bacilli</taxon>
        <taxon>Bacillales</taxon>
        <taxon>Paenibacillaceae</taxon>
        <taxon>Paenibacillus</taxon>
    </lineage>
</organism>
<dbReference type="InterPro" id="IPR006047">
    <property type="entry name" value="GH13_cat_dom"/>
</dbReference>
<dbReference type="SMART" id="SM00642">
    <property type="entry name" value="Aamy"/>
    <property type="match status" value="1"/>
</dbReference>
<keyword evidence="3" id="KW-0378">Hydrolase</keyword>
<dbReference type="SUPFAM" id="SSF51445">
    <property type="entry name" value="(Trans)glycosidases"/>
    <property type="match status" value="1"/>
</dbReference>
<accession>A0ABW4YLU6</accession>
<dbReference type="PANTHER" id="PTHR43002">
    <property type="entry name" value="GLYCOGEN DEBRANCHING ENZYME"/>
    <property type="match status" value="1"/>
</dbReference>
<dbReference type="InterPro" id="IPR014756">
    <property type="entry name" value="Ig_E-set"/>
</dbReference>